<protein>
    <submittedName>
        <fullName evidence="1">Uncharacterized protein</fullName>
    </submittedName>
</protein>
<name>A0A220VG90_9GAMM</name>
<sequence length="149" mass="17346">MMNVYPKAEFDAQHSGFLFDVTDRMQPVMTKLKMYEATRGIWHKIPSELNLKFAFAIVKNVIKEVYSIESWEPANLSSFTTRKFRKKNVDDYYQFVGTLASDDVRKMFKNKRVTLDLNELKVDFLTVGLDNIEPTDKASLSLNQHLKVD</sequence>
<keyword evidence="2" id="KW-1185">Reference proteome</keyword>
<dbReference type="KEGG" id="pmai:CF386_10005"/>
<dbReference type="EMBL" id="CP022356">
    <property type="protein sequence ID" value="ASK79385.1"/>
    <property type="molecule type" value="Genomic_DNA"/>
</dbReference>
<dbReference type="Proteomes" id="UP000242175">
    <property type="component" value="Chromosome small"/>
</dbReference>
<gene>
    <name evidence="1" type="ORF">CF386_10005</name>
</gene>
<accession>A0A220VG90</accession>
<evidence type="ECO:0000313" key="1">
    <source>
        <dbReference type="EMBL" id="ASK79385.1"/>
    </source>
</evidence>
<organism evidence="1 2">
    <name type="scientific">Paraphotobacterium marinum</name>
    <dbReference type="NCBI Taxonomy" id="1755811"/>
    <lineage>
        <taxon>Bacteria</taxon>
        <taxon>Pseudomonadati</taxon>
        <taxon>Pseudomonadota</taxon>
        <taxon>Gammaproteobacteria</taxon>
        <taxon>Vibrionales</taxon>
        <taxon>Vibrionaceae</taxon>
        <taxon>Paraphotobacterium</taxon>
    </lineage>
</organism>
<proteinExistence type="predicted"/>
<dbReference type="AlphaFoldDB" id="A0A220VG90"/>
<evidence type="ECO:0000313" key="2">
    <source>
        <dbReference type="Proteomes" id="UP000242175"/>
    </source>
</evidence>
<dbReference type="RefSeq" id="WP_089074293.1">
    <property type="nucleotide sequence ID" value="NZ_CBCSAM010000004.1"/>
</dbReference>
<reference evidence="1 2" key="1">
    <citation type="journal article" date="2016" name="Int. J. Syst. Evol. Microbiol.">
        <title>Paraphotobacterium marinum gen. nov., sp. nov., a member of the family Vibrionaceae, isolated from surface seawater.</title>
        <authorList>
            <person name="Huang Z."/>
            <person name="Dong C."/>
            <person name="Shao Z."/>
        </authorList>
    </citation>
    <scope>NUCLEOTIDE SEQUENCE [LARGE SCALE GENOMIC DNA]</scope>
    <source>
        <strain evidence="1 2">NSCS20N07D</strain>
    </source>
</reference>
<dbReference type="OrthoDB" id="67448at2"/>